<comment type="subcellular location">
    <subcellularLocation>
        <location evidence="1 8">Cell membrane</location>
        <topology evidence="1 8">Multi-pass membrane protein</topology>
    </subcellularLocation>
</comment>
<sequence>MENIFVDGSILSEYFYLGIFLLILVSLIAGYVDAIAGGAGLILIPTFLMIGLPPQTALAQEKLVSTVGTLAAIKNFMRSSSIIWKIAPVGIIAALIGAFIGAKIILVLPEDIINYIILAFLPIGLLATLFKGVLLKKNNETTKIKESAIAVFFTCLIVGFYDGFFGPGTGSIFIIALFVINKLSLLQASATSKIFNFASNIGAFVAFLFAGKMAIVIGIPMIIANLIGNHFGSLHAINSDGEIIRKVLIVTVLLIICSMIYKVIFSW</sequence>
<organism evidence="9 10">
    <name type="scientific">Neisseria canis</name>
    <dbReference type="NCBI Taxonomy" id="493"/>
    <lineage>
        <taxon>Bacteria</taxon>
        <taxon>Pseudomonadati</taxon>
        <taxon>Pseudomonadota</taxon>
        <taxon>Betaproteobacteria</taxon>
        <taxon>Neisseriales</taxon>
        <taxon>Neisseriaceae</taxon>
        <taxon>Neisseria</taxon>
    </lineage>
</organism>
<protein>
    <recommendedName>
        <fullName evidence="8">Probable membrane transporter protein</fullName>
    </recommendedName>
</protein>
<feature type="transmembrane region" description="Helical" evidence="8">
    <location>
        <begin position="15"/>
        <end position="44"/>
    </location>
</feature>
<keyword evidence="4 8" id="KW-1003">Cell membrane</keyword>
<evidence type="ECO:0000256" key="3">
    <source>
        <dbReference type="ARBA" id="ARBA00022448"/>
    </source>
</evidence>
<accession>A0A448D7Z5</accession>
<proteinExistence type="inferred from homology"/>
<name>A0A448D7Z5_9NEIS</name>
<dbReference type="PANTHER" id="PTHR30269:SF0">
    <property type="entry name" value="MEMBRANE TRANSPORTER PROTEIN YFCA-RELATED"/>
    <property type="match status" value="1"/>
</dbReference>
<feature type="transmembrane region" description="Helical" evidence="8">
    <location>
        <begin position="112"/>
        <end position="135"/>
    </location>
</feature>
<dbReference type="OrthoDB" id="554695at2"/>
<dbReference type="InterPro" id="IPR052017">
    <property type="entry name" value="TSUP"/>
</dbReference>
<evidence type="ECO:0000256" key="5">
    <source>
        <dbReference type="ARBA" id="ARBA00022692"/>
    </source>
</evidence>
<dbReference type="Proteomes" id="UP000279284">
    <property type="component" value="Chromosome"/>
</dbReference>
<keyword evidence="10" id="KW-1185">Reference proteome</keyword>
<dbReference type="AlphaFoldDB" id="A0A448D7Z5"/>
<evidence type="ECO:0000256" key="1">
    <source>
        <dbReference type="ARBA" id="ARBA00004651"/>
    </source>
</evidence>
<evidence type="ECO:0000256" key="6">
    <source>
        <dbReference type="ARBA" id="ARBA00022989"/>
    </source>
</evidence>
<keyword evidence="6 8" id="KW-1133">Transmembrane helix</keyword>
<dbReference type="EMBL" id="LR134313">
    <property type="protein sequence ID" value="VEF01067.1"/>
    <property type="molecule type" value="Genomic_DNA"/>
</dbReference>
<evidence type="ECO:0000256" key="2">
    <source>
        <dbReference type="ARBA" id="ARBA00009142"/>
    </source>
</evidence>
<evidence type="ECO:0000313" key="10">
    <source>
        <dbReference type="Proteomes" id="UP000279284"/>
    </source>
</evidence>
<reference evidence="9 10" key="1">
    <citation type="submission" date="2018-12" db="EMBL/GenBank/DDBJ databases">
        <authorList>
            <consortium name="Pathogen Informatics"/>
        </authorList>
    </citation>
    <scope>NUCLEOTIDE SEQUENCE [LARGE SCALE GENOMIC DNA]</scope>
    <source>
        <strain evidence="9 10">NCTC10296</strain>
    </source>
</reference>
<keyword evidence="7 8" id="KW-0472">Membrane</keyword>
<keyword evidence="3" id="KW-0813">Transport</keyword>
<feature type="transmembrane region" description="Helical" evidence="8">
    <location>
        <begin position="243"/>
        <end position="264"/>
    </location>
</feature>
<dbReference type="GO" id="GO:0005886">
    <property type="term" value="C:plasma membrane"/>
    <property type="evidence" value="ECO:0007669"/>
    <property type="project" value="UniProtKB-SubCell"/>
</dbReference>
<evidence type="ECO:0000256" key="4">
    <source>
        <dbReference type="ARBA" id="ARBA00022475"/>
    </source>
</evidence>
<feature type="transmembrane region" description="Helical" evidence="8">
    <location>
        <begin position="201"/>
        <end position="223"/>
    </location>
</feature>
<dbReference type="InterPro" id="IPR002781">
    <property type="entry name" value="TM_pro_TauE-like"/>
</dbReference>
<evidence type="ECO:0000256" key="7">
    <source>
        <dbReference type="ARBA" id="ARBA00023136"/>
    </source>
</evidence>
<dbReference type="RefSeq" id="WP_085415660.1">
    <property type="nucleotide sequence ID" value="NZ_CAUJPY010000022.1"/>
</dbReference>
<evidence type="ECO:0000313" key="9">
    <source>
        <dbReference type="EMBL" id="VEF01067.1"/>
    </source>
</evidence>
<dbReference type="PANTHER" id="PTHR30269">
    <property type="entry name" value="TRANSMEMBRANE PROTEIN YFCA"/>
    <property type="match status" value="1"/>
</dbReference>
<feature type="transmembrane region" description="Helical" evidence="8">
    <location>
        <begin position="82"/>
        <end position="106"/>
    </location>
</feature>
<evidence type="ECO:0000256" key="8">
    <source>
        <dbReference type="RuleBase" id="RU363041"/>
    </source>
</evidence>
<feature type="transmembrane region" description="Helical" evidence="8">
    <location>
        <begin position="147"/>
        <end position="164"/>
    </location>
</feature>
<keyword evidence="5 8" id="KW-0812">Transmembrane</keyword>
<dbReference type="Pfam" id="PF01925">
    <property type="entry name" value="TauE"/>
    <property type="match status" value="1"/>
</dbReference>
<comment type="similarity">
    <text evidence="2 8">Belongs to the 4-toluene sulfonate uptake permease (TSUP) (TC 2.A.102) family.</text>
</comment>
<gene>
    <name evidence="9" type="primary">yfcA_2</name>
    <name evidence="9" type="ORF">NCTC10296_01181</name>
</gene>
<dbReference type="KEGG" id="nci:NCTC10296_01181"/>